<feature type="transmembrane region" description="Helical" evidence="8">
    <location>
        <begin position="178"/>
        <end position="200"/>
    </location>
</feature>
<dbReference type="InterPro" id="IPR004626">
    <property type="entry name" value="RarD"/>
</dbReference>
<keyword evidence="5 8" id="KW-0812">Transmembrane</keyword>
<dbReference type="SUPFAM" id="SSF103481">
    <property type="entry name" value="Multidrug resistance efflux transporter EmrE"/>
    <property type="match status" value="2"/>
</dbReference>
<keyword evidence="11" id="KW-1185">Reference proteome</keyword>
<evidence type="ECO:0000256" key="4">
    <source>
        <dbReference type="ARBA" id="ARBA00022475"/>
    </source>
</evidence>
<organism evidence="10 11">
    <name type="scientific">Cloacibacillus evryensis</name>
    <dbReference type="NCBI Taxonomy" id="508460"/>
    <lineage>
        <taxon>Bacteria</taxon>
        <taxon>Thermotogati</taxon>
        <taxon>Synergistota</taxon>
        <taxon>Synergistia</taxon>
        <taxon>Synergistales</taxon>
        <taxon>Synergistaceae</taxon>
        <taxon>Cloacibacillus</taxon>
    </lineage>
</organism>
<feature type="transmembrane region" description="Helical" evidence="8">
    <location>
        <begin position="242"/>
        <end position="259"/>
    </location>
</feature>
<feature type="domain" description="EamA" evidence="9">
    <location>
        <begin position="6"/>
        <end position="141"/>
    </location>
</feature>
<evidence type="ECO:0000256" key="1">
    <source>
        <dbReference type="ARBA" id="ARBA00004651"/>
    </source>
</evidence>
<comment type="subcellular location">
    <subcellularLocation>
        <location evidence="1">Cell membrane</location>
        <topology evidence="1">Multi-pass membrane protein</topology>
    </subcellularLocation>
</comment>
<evidence type="ECO:0000256" key="8">
    <source>
        <dbReference type="SAM" id="Phobius"/>
    </source>
</evidence>
<feature type="transmembrane region" description="Helical" evidence="8">
    <location>
        <begin position="150"/>
        <end position="166"/>
    </location>
</feature>
<proteinExistence type="inferred from homology"/>
<dbReference type="AlphaFoldDB" id="A0AAW5K3Q1"/>
<gene>
    <name evidence="10" type="primary">rarD</name>
    <name evidence="10" type="ORF">NE630_08790</name>
</gene>
<dbReference type="GO" id="GO:0005886">
    <property type="term" value="C:plasma membrane"/>
    <property type="evidence" value="ECO:0007669"/>
    <property type="project" value="UniProtKB-SubCell"/>
</dbReference>
<evidence type="ECO:0000256" key="5">
    <source>
        <dbReference type="ARBA" id="ARBA00022692"/>
    </source>
</evidence>
<dbReference type="PANTHER" id="PTHR22911:SF137">
    <property type="entry name" value="SOLUTE CARRIER FAMILY 35 MEMBER G2-RELATED"/>
    <property type="match status" value="1"/>
</dbReference>
<evidence type="ECO:0000313" key="10">
    <source>
        <dbReference type="EMBL" id="MCQ4814521.1"/>
    </source>
</evidence>
<dbReference type="RefSeq" id="WP_034441412.1">
    <property type="nucleotide sequence ID" value="NZ_CATXDJ010000003.1"/>
</dbReference>
<dbReference type="NCBIfam" id="TIGR00688">
    <property type="entry name" value="rarD"/>
    <property type="match status" value="1"/>
</dbReference>
<feature type="transmembrane region" description="Helical" evidence="8">
    <location>
        <begin position="127"/>
        <end position="144"/>
    </location>
</feature>
<evidence type="ECO:0000313" key="11">
    <source>
        <dbReference type="Proteomes" id="UP001205919"/>
    </source>
</evidence>
<feature type="transmembrane region" description="Helical" evidence="8">
    <location>
        <begin position="7"/>
        <end position="25"/>
    </location>
</feature>
<feature type="transmembrane region" description="Helical" evidence="8">
    <location>
        <begin position="74"/>
        <end position="91"/>
    </location>
</feature>
<evidence type="ECO:0000259" key="9">
    <source>
        <dbReference type="Pfam" id="PF00892"/>
    </source>
</evidence>
<dbReference type="InterPro" id="IPR000620">
    <property type="entry name" value="EamA_dom"/>
</dbReference>
<name>A0AAW5K3Q1_9BACT</name>
<comment type="similarity">
    <text evidence="2">Belongs to the EamA transporter family.</text>
</comment>
<sequence length="299" mass="32950">MTIPQKGAAAAFLSYLWWGSMPLYWKALSSVSSSEILGHRVVWSAIFTFALIAVTGQWHKTTAFAVKNKRKTLWLFLGGYLITLNWGLYIWAVNAGRILETSLGYYINPLVSMFFGMLFFGEKLRRAQRIAIAIAAAGVCIQIITIREIPLVSLGLALSFGLYGVLKKAVSIEPSVALLIETLSAAPAALAYLCWLQHTGAANFPYSLTTDLLLAGTGVMTSVPLLLFAYAAQRIKLTTIGFIQYVSPTMTFLIGTFIYNEPLSIHRIITFACIWSALAVYSADTVVCAGRERRRLEDI</sequence>
<evidence type="ECO:0000256" key="7">
    <source>
        <dbReference type="ARBA" id="ARBA00023136"/>
    </source>
</evidence>
<evidence type="ECO:0000256" key="2">
    <source>
        <dbReference type="ARBA" id="ARBA00007362"/>
    </source>
</evidence>
<evidence type="ECO:0000256" key="3">
    <source>
        <dbReference type="ARBA" id="ARBA00022448"/>
    </source>
</evidence>
<dbReference type="Proteomes" id="UP001205919">
    <property type="component" value="Unassembled WGS sequence"/>
</dbReference>
<feature type="transmembrane region" description="Helical" evidence="8">
    <location>
        <begin position="103"/>
        <end position="120"/>
    </location>
</feature>
<protein>
    <submittedName>
        <fullName evidence="10">EamA family transporter RarD</fullName>
    </submittedName>
</protein>
<keyword evidence="3" id="KW-0813">Transport</keyword>
<dbReference type="GeneID" id="95755105"/>
<feature type="transmembrane region" description="Helical" evidence="8">
    <location>
        <begin position="212"/>
        <end position="230"/>
    </location>
</feature>
<feature type="transmembrane region" description="Helical" evidence="8">
    <location>
        <begin position="37"/>
        <end position="54"/>
    </location>
</feature>
<keyword evidence="4" id="KW-1003">Cell membrane</keyword>
<dbReference type="PANTHER" id="PTHR22911">
    <property type="entry name" value="ACYL-MALONYL CONDENSING ENZYME-RELATED"/>
    <property type="match status" value="1"/>
</dbReference>
<comment type="caution">
    <text evidence="10">The sequence shown here is derived from an EMBL/GenBank/DDBJ whole genome shotgun (WGS) entry which is preliminary data.</text>
</comment>
<accession>A0AAW5K3Q1</accession>
<reference evidence="10 11" key="1">
    <citation type="submission" date="2022-06" db="EMBL/GenBank/DDBJ databases">
        <title>Isolation of gut microbiota from human fecal samples.</title>
        <authorList>
            <person name="Pamer E.G."/>
            <person name="Barat B."/>
            <person name="Waligurski E."/>
            <person name="Medina S."/>
            <person name="Paddock L."/>
            <person name="Mostad J."/>
        </authorList>
    </citation>
    <scope>NUCLEOTIDE SEQUENCE [LARGE SCALE GENOMIC DNA]</scope>
    <source>
        <strain evidence="10 11">DFI.9.90</strain>
    </source>
</reference>
<feature type="domain" description="EamA" evidence="9">
    <location>
        <begin position="152"/>
        <end position="280"/>
    </location>
</feature>
<dbReference type="Pfam" id="PF00892">
    <property type="entry name" value="EamA"/>
    <property type="match status" value="2"/>
</dbReference>
<dbReference type="EMBL" id="JANFYT010000016">
    <property type="protein sequence ID" value="MCQ4814521.1"/>
    <property type="molecule type" value="Genomic_DNA"/>
</dbReference>
<keyword evidence="6 8" id="KW-1133">Transmembrane helix</keyword>
<feature type="transmembrane region" description="Helical" evidence="8">
    <location>
        <begin position="265"/>
        <end position="287"/>
    </location>
</feature>
<dbReference type="InterPro" id="IPR037185">
    <property type="entry name" value="EmrE-like"/>
</dbReference>
<evidence type="ECO:0000256" key="6">
    <source>
        <dbReference type="ARBA" id="ARBA00022989"/>
    </source>
</evidence>
<keyword evidence="7 8" id="KW-0472">Membrane</keyword>